<evidence type="ECO:0000313" key="14">
    <source>
        <dbReference type="Proteomes" id="UP000518878"/>
    </source>
</evidence>
<dbReference type="Gene3D" id="2.60.40.2070">
    <property type="match status" value="1"/>
</dbReference>
<dbReference type="Gene3D" id="2.60.40.3110">
    <property type="match status" value="1"/>
</dbReference>
<gene>
    <name evidence="13" type="ORF">HBF32_13225</name>
</gene>
<keyword evidence="8 9" id="KW-0998">Cell outer membrane</keyword>
<comment type="caution">
    <text evidence="13">The sequence shown here is derived from an EMBL/GenBank/DDBJ whole genome shotgun (WGS) entry which is preliminary data.</text>
</comment>
<evidence type="ECO:0000256" key="10">
    <source>
        <dbReference type="SAM" id="SignalP"/>
    </source>
</evidence>
<proteinExistence type="inferred from homology"/>
<dbReference type="InterPro" id="IPR018030">
    <property type="entry name" value="Fimbrial_membr_usher_CS"/>
</dbReference>
<keyword evidence="9" id="KW-1029">Fimbrium biogenesis</keyword>
<dbReference type="InterPro" id="IPR025885">
    <property type="entry name" value="PapC_N"/>
</dbReference>
<dbReference type="InterPro" id="IPR037224">
    <property type="entry name" value="PapC_N_sf"/>
</dbReference>
<comment type="similarity">
    <text evidence="2 9">Belongs to the fimbrial export usher family.</text>
</comment>
<keyword evidence="7 9" id="KW-0472">Membrane</keyword>
<accession>A0A7X5QW81</accession>
<dbReference type="Pfam" id="PF13954">
    <property type="entry name" value="PapC_N"/>
    <property type="match status" value="1"/>
</dbReference>
<organism evidence="13 14">
    <name type="scientific">Luteibacter yeojuensis</name>
    <dbReference type="NCBI Taxonomy" id="345309"/>
    <lineage>
        <taxon>Bacteria</taxon>
        <taxon>Pseudomonadati</taxon>
        <taxon>Pseudomonadota</taxon>
        <taxon>Gammaproteobacteria</taxon>
        <taxon>Lysobacterales</taxon>
        <taxon>Rhodanobacteraceae</taxon>
        <taxon>Luteibacter</taxon>
    </lineage>
</organism>
<evidence type="ECO:0000259" key="11">
    <source>
        <dbReference type="Pfam" id="PF13953"/>
    </source>
</evidence>
<evidence type="ECO:0000256" key="1">
    <source>
        <dbReference type="ARBA" id="ARBA00004571"/>
    </source>
</evidence>
<dbReference type="InterPro" id="IPR043142">
    <property type="entry name" value="PapC-like_C_sf"/>
</dbReference>
<sequence>MNLFRRTRHRLARRPLAMALALLGPAAAKAVALDPLGPGPEPEPVGPQAVFNADFIHSANGAIDLSRFERGNVTLPGIYRPDVLVNERPIPGSRDIAFRQVANSESAQPCFDRAMLVRFGLDTEKLANRTASDGTVAPLDDKPFCGNLSAYVPGATLDFDNSEQVLRITLPQAFLVSRARGYVSPEFWDQGEQAAMLNYNVNTFQVRREGRRSTDTFVNLNAGANLGGWRLRHTGVLSMADGSRHWRNNQVFAQHDITDARAQLTVGEANTSGEILDTVRLRGVGIVSDQRMLPASQRGYAPVIRGVAESNAQVTVRQNGYVIHSTTVAPGAFEIDDLYPTGYGSDLEVTITEADGRTKRIVVPYTAVPQMLREGTTRFALWAGQVDEDSVAETPFVFQGTVQHGVSNSTTLYAGATASNSYTSGLLGAAVNLPFGAVALDVTSSRAAFRRDGVRRGVSTRVRWSRTLSSTGTNFGLASQRFSTRDYLGVVDAAALRSRLRRGLPGEAIGGERSRFDANIGQAIGAGQLSLVGSLVDYWDSRSRGVDYTLGYNSSWRSLSYNLSVQRSRLGDVFARAGNGRRNLTDTTVYASFSLPLGSAPAAPNLGATYTRNDSGDASLQARLNGRMAGNEDLMYTLAAGRSEGRHRPSSTSANASAVYRSYAGSYRASVGRGSQGSTQYGLGATGAVVAHRDGVTLAQELGETNAIIHAPGAAGARIESHAGARLDRHGNAVVRGLLPYQLNTVSIDPRGASHDVELESTSESIAPRAGSFARLDYRTTVAQSMLIHATKPDGSPLPFGASVFDDTGQAVGVVGQGSKIFARGALSGKRLTVNWGEGEAGSCRIVIPESIDGLKTHGMHRSMQTPCTTSEDGIAMRKAA</sequence>
<dbReference type="InterPro" id="IPR025949">
    <property type="entry name" value="PapC-like_C"/>
</dbReference>
<keyword evidence="5 9" id="KW-0812">Transmembrane</keyword>
<dbReference type="Gene3D" id="3.10.20.410">
    <property type="match status" value="1"/>
</dbReference>
<evidence type="ECO:0000256" key="3">
    <source>
        <dbReference type="ARBA" id="ARBA00022448"/>
    </source>
</evidence>
<evidence type="ECO:0000256" key="2">
    <source>
        <dbReference type="ARBA" id="ARBA00008064"/>
    </source>
</evidence>
<evidence type="ECO:0000256" key="7">
    <source>
        <dbReference type="ARBA" id="ARBA00023136"/>
    </source>
</evidence>
<dbReference type="AlphaFoldDB" id="A0A7X5QW81"/>
<feature type="domain" description="PapC-like C-terminal" evidence="11">
    <location>
        <begin position="787"/>
        <end position="846"/>
    </location>
</feature>
<evidence type="ECO:0000256" key="8">
    <source>
        <dbReference type="ARBA" id="ARBA00023237"/>
    </source>
</evidence>
<comment type="subcellular location">
    <subcellularLocation>
        <location evidence="1 9">Cell outer membrane</location>
        <topology evidence="1 9">Multi-pass membrane protein</topology>
    </subcellularLocation>
</comment>
<keyword evidence="3 9" id="KW-0813">Transport</keyword>
<dbReference type="InterPro" id="IPR000015">
    <property type="entry name" value="Fimb_usher"/>
</dbReference>
<dbReference type="PANTHER" id="PTHR30451:SF20">
    <property type="entry name" value="FIMBRIAE USHER"/>
    <property type="match status" value="1"/>
</dbReference>
<dbReference type="PROSITE" id="PS01151">
    <property type="entry name" value="FIMBRIAL_USHER"/>
    <property type="match status" value="1"/>
</dbReference>
<dbReference type="Proteomes" id="UP000518878">
    <property type="component" value="Unassembled WGS sequence"/>
</dbReference>
<protein>
    <submittedName>
        <fullName evidence="13">Fimbrial biogenesis outer membrane usher protein</fullName>
    </submittedName>
</protein>
<dbReference type="Pfam" id="PF00577">
    <property type="entry name" value="Usher"/>
    <property type="match status" value="1"/>
</dbReference>
<name>A0A7X5QW81_9GAMM</name>
<evidence type="ECO:0000256" key="6">
    <source>
        <dbReference type="ARBA" id="ARBA00022729"/>
    </source>
</evidence>
<dbReference type="InterPro" id="IPR042186">
    <property type="entry name" value="FimD_plug_dom"/>
</dbReference>
<dbReference type="GO" id="GO:0009279">
    <property type="term" value="C:cell outer membrane"/>
    <property type="evidence" value="ECO:0007669"/>
    <property type="project" value="UniProtKB-SubCell"/>
</dbReference>
<keyword evidence="4" id="KW-1134">Transmembrane beta strand</keyword>
<feature type="chain" id="PRO_5031480335" evidence="10">
    <location>
        <begin position="31"/>
        <end position="881"/>
    </location>
</feature>
<dbReference type="GO" id="GO:0009297">
    <property type="term" value="P:pilus assembly"/>
    <property type="evidence" value="ECO:0007669"/>
    <property type="project" value="InterPro"/>
</dbReference>
<dbReference type="Pfam" id="PF13953">
    <property type="entry name" value="PapC_C"/>
    <property type="match status" value="1"/>
</dbReference>
<dbReference type="GO" id="GO:0015473">
    <property type="term" value="F:fimbrial usher porin activity"/>
    <property type="evidence" value="ECO:0007669"/>
    <property type="project" value="InterPro"/>
</dbReference>
<dbReference type="EMBL" id="JAAQTL010000001">
    <property type="protein sequence ID" value="NID16425.1"/>
    <property type="molecule type" value="Genomic_DNA"/>
</dbReference>
<evidence type="ECO:0000256" key="4">
    <source>
        <dbReference type="ARBA" id="ARBA00022452"/>
    </source>
</evidence>
<evidence type="ECO:0000256" key="5">
    <source>
        <dbReference type="ARBA" id="ARBA00022692"/>
    </source>
</evidence>
<dbReference type="FunFam" id="2.60.40.3110:FF:000001">
    <property type="entry name" value="Putative fimbrial outer membrane usher"/>
    <property type="match status" value="1"/>
</dbReference>
<keyword evidence="6 10" id="KW-0732">Signal</keyword>
<reference evidence="13 14" key="1">
    <citation type="journal article" date="2006" name="Int. J. Syst. Evol. Microbiol.">
        <title>Dyella yeojuensis sp. nov., isolated from greenhouse soil in Korea.</title>
        <authorList>
            <person name="Kim B.Y."/>
            <person name="Weon H.Y."/>
            <person name="Lee K.H."/>
            <person name="Seok S.J."/>
            <person name="Kwon S.W."/>
            <person name="Go S.J."/>
            <person name="Stackebrandt E."/>
        </authorList>
    </citation>
    <scope>NUCLEOTIDE SEQUENCE [LARGE SCALE GENOMIC DNA]</scope>
    <source>
        <strain evidence="13 14">DSM 17673</strain>
    </source>
</reference>
<feature type="domain" description="PapC N-terminal" evidence="12">
    <location>
        <begin position="51"/>
        <end position="202"/>
    </location>
</feature>
<keyword evidence="14" id="KW-1185">Reference proteome</keyword>
<evidence type="ECO:0000256" key="9">
    <source>
        <dbReference type="RuleBase" id="RU003884"/>
    </source>
</evidence>
<evidence type="ECO:0000259" key="12">
    <source>
        <dbReference type="Pfam" id="PF13954"/>
    </source>
</evidence>
<dbReference type="Gene3D" id="2.60.40.2610">
    <property type="entry name" value="Outer membrane usher protein FimD, plug domain"/>
    <property type="match status" value="1"/>
</dbReference>
<feature type="signal peptide" evidence="10">
    <location>
        <begin position="1"/>
        <end position="30"/>
    </location>
</feature>
<dbReference type="SUPFAM" id="SSF141729">
    <property type="entry name" value="FimD N-terminal domain-like"/>
    <property type="match status" value="1"/>
</dbReference>
<dbReference type="RefSeq" id="WP_166700061.1">
    <property type="nucleotide sequence ID" value="NZ_JAAQTL010000001.1"/>
</dbReference>
<evidence type="ECO:0000313" key="13">
    <source>
        <dbReference type="EMBL" id="NID16425.1"/>
    </source>
</evidence>
<dbReference type="PANTHER" id="PTHR30451">
    <property type="entry name" value="OUTER MEMBRANE USHER PROTEIN"/>
    <property type="match status" value="1"/>
</dbReference>